<feature type="domain" description="Resolvase/invertase-type recombinase catalytic" evidence="1">
    <location>
        <begin position="1"/>
        <end position="31"/>
    </location>
</feature>
<gene>
    <name evidence="2" type="ordered locus">Teth39_1637</name>
</gene>
<sequence>MLDDILAGRVERVVITYKDRLNRVVFGLFKI</sequence>
<reference evidence="3" key="1">
    <citation type="submission" date="2008-01" db="EMBL/GenBank/DDBJ databases">
        <title>Complete sequence of Thermoanaerobacter pseudethanolicus 39E.</title>
        <authorList>
            <person name="Copeland A."/>
            <person name="Lucas S."/>
            <person name="Lapidus A."/>
            <person name="Barry K."/>
            <person name="Glavina del Rio T."/>
            <person name="Dalin E."/>
            <person name="Tice H."/>
            <person name="Pitluck S."/>
            <person name="Bruce D."/>
            <person name="Goodwin L."/>
            <person name="Saunders E."/>
            <person name="Brettin T."/>
            <person name="Detter J.C."/>
            <person name="Han C."/>
            <person name="Schmutz J."/>
            <person name="Larimer F."/>
            <person name="Land M."/>
            <person name="Hauser L."/>
            <person name="Kyrpides N."/>
            <person name="Lykidis A."/>
            <person name="Hemme C."/>
            <person name="Fields M.W."/>
            <person name="He Z."/>
            <person name="Zhou J."/>
            <person name="Richardson P."/>
        </authorList>
    </citation>
    <scope>NUCLEOTIDE SEQUENCE [LARGE SCALE GENOMIC DNA]</scope>
    <source>
        <strain evidence="3">ATCC 33223 / DSM 2355 / 39E</strain>
    </source>
</reference>
<proteinExistence type="predicted"/>
<dbReference type="STRING" id="340099.Teth39_1637"/>
<keyword evidence="3" id="KW-1185">Reference proteome</keyword>
<evidence type="ECO:0000259" key="1">
    <source>
        <dbReference type="PROSITE" id="PS51736"/>
    </source>
</evidence>
<accession>B0KB91</accession>
<dbReference type="AlphaFoldDB" id="B0KB91"/>
<protein>
    <recommendedName>
        <fullName evidence="1">Resolvase/invertase-type recombinase catalytic domain-containing protein</fullName>
    </recommendedName>
</protein>
<dbReference type="GO" id="GO:0000150">
    <property type="term" value="F:DNA strand exchange activity"/>
    <property type="evidence" value="ECO:0007669"/>
    <property type="project" value="InterPro"/>
</dbReference>
<dbReference type="InterPro" id="IPR006119">
    <property type="entry name" value="Resolv_N"/>
</dbReference>
<dbReference type="HOGENOM" id="CLU_3398960_0_0_9"/>
<dbReference type="PROSITE" id="PS51736">
    <property type="entry name" value="RECOMBINASES_3"/>
    <property type="match status" value="1"/>
</dbReference>
<name>B0KB91_THEP3</name>
<dbReference type="Proteomes" id="UP000002156">
    <property type="component" value="Chromosome"/>
</dbReference>
<evidence type="ECO:0000313" key="3">
    <source>
        <dbReference type="Proteomes" id="UP000002156"/>
    </source>
</evidence>
<dbReference type="EMBL" id="CP000924">
    <property type="protein sequence ID" value="ABY95279.1"/>
    <property type="molecule type" value="Genomic_DNA"/>
</dbReference>
<dbReference type="KEGG" id="tpd:Teth39_1637"/>
<organism evidence="2 3">
    <name type="scientific">Thermoanaerobacter pseudethanolicus (strain ATCC 33223 / 39E)</name>
    <name type="common">Clostridium thermohydrosulfuricum</name>
    <dbReference type="NCBI Taxonomy" id="340099"/>
    <lineage>
        <taxon>Bacteria</taxon>
        <taxon>Bacillati</taxon>
        <taxon>Bacillota</taxon>
        <taxon>Clostridia</taxon>
        <taxon>Thermoanaerobacterales</taxon>
        <taxon>Thermoanaerobacteraceae</taxon>
        <taxon>Thermoanaerobacter</taxon>
    </lineage>
</organism>
<dbReference type="GO" id="GO:0003677">
    <property type="term" value="F:DNA binding"/>
    <property type="evidence" value="ECO:0007669"/>
    <property type="project" value="InterPro"/>
</dbReference>
<evidence type="ECO:0000313" key="2">
    <source>
        <dbReference type="EMBL" id="ABY95279.1"/>
    </source>
</evidence>